<dbReference type="Proteomes" id="UP000095727">
    <property type="component" value="Unassembled WGS sequence"/>
</dbReference>
<accession>A0A173RIY8</accession>
<evidence type="ECO:0000313" key="1">
    <source>
        <dbReference type="EMBL" id="CUM77745.1"/>
    </source>
</evidence>
<sequence>MTRMRYVKMDRIMNHMLIHALREVFRQEKEQGLPVDTTRDLVLKLAEQEEGKLYLTEAEHTKSVEALNKLRDTYLKNGRYSDGIDSVLLKIMKSRYRRPYRGRGR</sequence>
<gene>
    <name evidence="1" type="ORF">ERS852574_00668</name>
</gene>
<dbReference type="AlphaFoldDB" id="A0A173RIY8"/>
<reference evidence="1 2" key="1">
    <citation type="submission" date="2015-09" db="EMBL/GenBank/DDBJ databases">
        <authorList>
            <consortium name="Pathogen Informatics"/>
        </authorList>
    </citation>
    <scope>NUCLEOTIDE SEQUENCE [LARGE SCALE GENOMIC DNA]</scope>
    <source>
        <strain evidence="1 2">2789STDY5834962</strain>
    </source>
</reference>
<evidence type="ECO:0000313" key="2">
    <source>
        <dbReference type="Proteomes" id="UP000095727"/>
    </source>
</evidence>
<organism evidence="1 2">
    <name type="scientific">Coprococcus comes</name>
    <dbReference type="NCBI Taxonomy" id="410072"/>
    <lineage>
        <taxon>Bacteria</taxon>
        <taxon>Bacillati</taxon>
        <taxon>Bacillota</taxon>
        <taxon>Clostridia</taxon>
        <taxon>Lachnospirales</taxon>
        <taxon>Lachnospiraceae</taxon>
        <taxon>Coprococcus</taxon>
    </lineage>
</organism>
<protein>
    <submittedName>
        <fullName evidence="1">Uncharacterized protein</fullName>
    </submittedName>
</protein>
<proteinExistence type="predicted"/>
<dbReference type="EMBL" id="CYXR01000003">
    <property type="protein sequence ID" value="CUM77745.1"/>
    <property type="molecule type" value="Genomic_DNA"/>
</dbReference>
<name>A0A173RIY8_9FIRM</name>
<dbReference type="RefSeq" id="WP_055149034.1">
    <property type="nucleotide sequence ID" value="NZ_CAXSNH010000002.1"/>
</dbReference>